<dbReference type="SUPFAM" id="SSF46689">
    <property type="entry name" value="Homeodomain-like"/>
    <property type="match status" value="1"/>
</dbReference>
<evidence type="ECO:0000313" key="4">
    <source>
        <dbReference type="EMBL" id="KAA1395668.1"/>
    </source>
</evidence>
<accession>A0A5M4FBC6</accession>
<evidence type="ECO:0000259" key="3">
    <source>
        <dbReference type="PROSITE" id="PS50977"/>
    </source>
</evidence>
<reference evidence="4" key="1">
    <citation type="submission" date="2019-09" db="EMBL/GenBank/DDBJ databases">
        <authorList>
            <person name="Li J."/>
        </authorList>
    </citation>
    <scope>NUCLEOTIDE SEQUENCE [LARGE SCALE GENOMIC DNA]</scope>
    <source>
        <strain evidence="4">JCM 14732</strain>
    </source>
</reference>
<dbReference type="SUPFAM" id="SSF48498">
    <property type="entry name" value="Tetracyclin repressor-like, C-terminal domain"/>
    <property type="match status" value="1"/>
</dbReference>
<feature type="DNA-binding region" description="H-T-H motif" evidence="2">
    <location>
        <begin position="29"/>
        <end position="48"/>
    </location>
</feature>
<keyword evidence="5" id="KW-1185">Reference proteome</keyword>
<dbReference type="AlphaFoldDB" id="A0A5M4FBC6"/>
<dbReference type="InterPro" id="IPR036271">
    <property type="entry name" value="Tet_transcr_reg_TetR-rel_C_sf"/>
</dbReference>
<dbReference type="PROSITE" id="PS50977">
    <property type="entry name" value="HTH_TETR_2"/>
    <property type="match status" value="1"/>
</dbReference>
<dbReference type="Proteomes" id="UP000380867">
    <property type="component" value="Unassembled WGS sequence"/>
</dbReference>
<dbReference type="EMBL" id="SDPQ02000003">
    <property type="protein sequence ID" value="KAA1395668.1"/>
    <property type="molecule type" value="Genomic_DNA"/>
</dbReference>
<protein>
    <submittedName>
        <fullName evidence="4">TetR/AcrR family transcriptional regulator</fullName>
    </submittedName>
</protein>
<organism evidence="4 5">
    <name type="scientific">Aeromicrobium ginsengisoli</name>
    <dbReference type="NCBI Taxonomy" id="363867"/>
    <lineage>
        <taxon>Bacteria</taxon>
        <taxon>Bacillati</taxon>
        <taxon>Actinomycetota</taxon>
        <taxon>Actinomycetes</taxon>
        <taxon>Propionibacteriales</taxon>
        <taxon>Nocardioidaceae</taxon>
        <taxon>Aeromicrobium</taxon>
    </lineage>
</organism>
<comment type="caution">
    <text evidence="4">The sequence shown here is derived from an EMBL/GenBank/DDBJ whole genome shotgun (WGS) entry which is preliminary data.</text>
</comment>
<dbReference type="InterPro" id="IPR009057">
    <property type="entry name" value="Homeodomain-like_sf"/>
</dbReference>
<dbReference type="Gene3D" id="1.10.357.10">
    <property type="entry name" value="Tetracycline Repressor, domain 2"/>
    <property type="match status" value="1"/>
</dbReference>
<dbReference type="RefSeq" id="WP_149690327.1">
    <property type="nucleotide sequence ID" value="NZ_SDPQ02000003.1"/>
</dbReference>
<keyword evidence="1 2" id="KW-0238">DNA-binding</keyword>
<evidence type="ECO:0000256" key="2">
    <source>
        <dbReference type="PROSITE-ProRule" id="PRU00335"/>
    </source>
</evidence>
<evidence type="ECO:0000256" key="1">
    <source>
        <dbReference type="ARBA" id="ARBA00023125"/>
    </source>
</evidence>
<evidence type="ECO:0000313" key="5">
    <source>
        <dbReference type="Proteomes" id="UP000380867"/>
    </source>
</evidence>
<dbReference type="OrthoDB" id="2570341at2"/>
<dbReference type="GO" id="GO:0003677">
    <property type="term" value="F:DNA binding"/>
    <property type="evidence" value="ECO:0007669"/>
    <property type="project" value="UniProtKB-UniRule"/>
</dbReference>
<sequence length="205" mass="23054">MNAKPGRPRTLTVDQIIDAVLAEGLDTFSMPSIAGRLGVVHSGLYRYFTDREDLVVQVMDRIARNAPWPSTDLPWREHLEQLGEMFWTLCGQYPGYDLTALRSRNVSPGFLEMVMPHIESLQREGLDVVDATAAVEFVRGLVLMSSIDAARLSYVESRGDLPEHEVPGFADPEKWAGRGWYRRHLNTWFDGLAQRVVALQPSTAV</sequence>
<feature type="domain" description="HTH tetR-type" evidence="3">
    <location>
        <begin position="6"/>
        <end position="66"/>
    </location>
</feature>
<name>A0A5M4FBC6_9ACTN</name>
<gene>
    <name evidence="4" type="ORF">ESP70_016090</name>
</gene>
<proteinExistence type="predicted"/>
<dbReference type="InterPro" id="IPR001647">
    <property type="entry name" value="HTH_TetR"/>
</dbReference>
<dbReference type="Pfam" id="PF00440">
    <property type="entry name" value="TetR_N"/>
    <property type="match status" value="1"/>
</dbReference>